<organism evidence="1 2">
    <name type="scientific">Rhynchophorus ferrugineus</name>
    <name type="common">Red palm weevil</name>
    <name type="synonym">Curculio ferrugineus</name>
    <dbReference type="NCBI Taxonomy" id="354439"/>
    <lineage>
        <taxon>Eukaryota</taxon>
        <taxon>Metazoa</taxon>
        <taxon>Ecdysozoa</taxon>
        <taxon>Arthropoda</taxon>
        <taxon>Hexapoda</taxon>
        <taxon>Insecta</taxon>
        <taxon>Pterygota</taxon>
        <taxon>Neoptera</taxon>
        <taxon>Endopterygota</taxon>
        <taxon>Coleoptera</taxon>
        <taxon>Polyphaga</taxon>
        <taxon>Cucujiformia</taxon>
        <taxon>Curculionidae</taxon>
        <taxon>Dryophthorinae</taxon>
        <taxon>Rhynchophorus</taxon>
    </lineage>
</organism>
<evidence type="ECO:0000313" key="2">
    <source>
        <dbReference type="Proteomes" id="UP000625711"/>
    </source>
</evidence>
<dbReference type="OrthoDB" id="412814at2759"/>
<reference evidence="1" key="1">
    <citation type="submission" date="2020-08" db="EMBL/GenBank/DDBJ databases">
        <title>Genome sequencing and assembly of the red palm weevil Rhynchophorus ferrugineus.</title>
        <authorList>
            <person name="Dias G.B."/>
            <person name="Bergman C.M."/>
            <person name="Manee M."/>
        </authorList>
    </citation>
    <scope>NUCLEOTIDE SEQUENCE</scope>
    <source>
        <strain evidence="1">AA-2017</strain>
        <tissue evidence="1">Whole larva</tissue>
    </source>
</reference>
<proteinExistence type="predicted"/>
<name>A0A834IHW7_RHYFE</name>
<evidence type="ECO:0000313" key="1">
    <source>
        <dbReference type="EMBL" id="KAF7278275.1"/>
    </source>
</evidence>
<sequence>MSVTDLILNILDLGRMAYTLRSQTFRRLYTVVKTYTRSSSSINKGLVLGLYNTENSEVFELSTAAQNYDQKVQGKLLEQIKL</sequence>
<dbReference type="AlphaFoldDB" id="A0A834IHW7"/>
<protein>
    <submittedName>
        <fullName evidence="1">Uncharacterized protein</fullName>
    </submittedName>
</protein>
<dbReference type="Gene3D" id="3.40.220.10">
    <property type="entry name" value="Leucine Aminopeptidase, subunit E, domain 1"/>
    <property type="match status" value="1"/>
</dbReference>
<dbReference type="Proteomes" id="UP000625711">
    <property type="component" value="Unassembled WGS sequence"/>
</dbReference>
<dbReference type="InterPro" id="IPR043472">
    <property type="entry name" value="Macro_dom-like"/>
</dbReference>
<gene>
    <name evidence="1" type="ORF">GWI33_008631</name>
</gene>
<dbReference type="EMBL" id="JAACXV010000404">
    <property type="protein sequence ID" value="KAF7278275.1"/>
    <property type="molecule type" value="Genomic_DNA"/>
</dbReference>
<accession>A0A834IHW7</accession>
<keyword evidence="2" id="KW-1185">Reference proteome</keyword>
<comment type="caution">
    <text evidence="1">The sequence shown here is derived from an EMBL/GenBank/DDBJ whole genome shotgun (WGS) entry which is preliminary data.</text>
</comment>